<reference evidence="1" key="1">
    <citation type="submission" date="2014-07" db="EMBL/GenBank/DDBJ databases">
        <authorList>
            <person name="Martin A.A"/>
            <person name="De Silva N."/>
        </authorList>
    </citation>
    <scope>NUCLEOTIDE SEQUENCE</scope>
</reference>
<dbReference type="STRING" id="75913.A0A0K0FET5"/>
<protein>
    <submittedName>
        <fullName evidence="2">Uncharacterized protein</fullName>
    </submittedName>
</protein>
<keyword evidence="1" id="KW-1185">Reference proteome</keyword>
<evidence type="ECO:0000313" key="1">
    <source>
        <dbReference type="Proteomes" id="UP000035680"/>
    </source>
</evidence>
<reference evidence="2" key="2">
    <citation type="submission" date="2015-08" db="UniProtKB">
        <authorList>
            <consortium name="WormBaseParasite"/>
        </authorList>
    </citation>
    <scope>IDENTIFICATION</scope>
</reference>
<evidence type="ECO:0000313" key="2">
    <source>
        <dbReference type="WBParaSite" id="SVE_0737200.1"/>
    </source>
</evidence>
<proteinExistence type="predicted"/>
<dbReference type="Proteomes" id="UP000035680">
    <property type="component" value="Unassembled WGS sequence"/>
</dbReference>
<dbReference type="AlphaFoldDB" id="A0A0K0FET5"/>
<name>A0A0K0FET5_STRVS</name>
<accession>A0A0K0FET5</accession>
<sequence>MSCEAFLDGIFTSISDACADDKPIFSEIVFVFENVLSSQSLKQEPLLLMIHKENEISTYNTPKNFNMSSSMHHKNNDNRLPSQSILNMTMSTTSESINMSFEERTPIDSVVYNVIPFI</sequence>
<dbReference type="WBParaSite" id="SVE_0737200.1">
    <property type="protein sequence ID" value="SVE_0737200.1"/>
    <property type="gene ID" value="SVE_0737200"/>
</dbReference>
<organism evidence="1 2">
    <name type="scientific">Strongyloides venezuelensis</name>
    <name type="common">Threadworm</name>
    <dbReference type="NCBI Taxonomy" id="75913"/>
    <lineage>
        <taxon>Eukaryota</taxon>
        <taxon>Metazoa</taxon>
        <taxon>Ecdysozoa</taxon>
        <taxon>Nematoda</taxon>
        <taxon>Chromadorea</taxon>
        <taxon>Rhabditida</taxon>
        <taxon>Tylenchina</taxon>
        <taxon>Panagrolaimomorpha</taxon>
        <taxon>Strongyloidoidea</taxon>
        <taxon>Strongyloididae</taxon>
        <taxon>Strongyloides</taxon>
    </lineage>
</organism>